<dbReference type="WBParaSite" id="PS1159_v2.g20777.t1">
    <property type="protein sequence ID" value="PS1159_v2.g20777.t1"/>
    <property type="gene ID" value="PS1159_v2.g20777"/>
</dbReference>
<evidence type="ECO:0000313" key="1">
    <source>
        <dbReference type="Proteomes" id="UP000887580"/>
    </source>
</evidence>
<organism evidence="1 2">
    <name type="scientific">Panagrolaimus sp. PS1159</name>
    <dbReference type="NCBI Taxonomy" id="55785"/>
    <lineage>
        <taxon>Eukaryota</taxon>
        <taxon>Metazoa</taxon>
        <taxon>Ecdysozoa</taxon>
        <taxon>Nematoda</taxon>
        <taxon>Chromadorea</taxon>
        <taxon>Rhabditida</taxon>
        <taxon>Tylenchina</taxon>
        <taxon>Panagrolaimomorpha</taxon>
        <taxon>Panagrolaimoidea</taxon>
        <taxon>Panagrolaimidae</taxon>
        <taxon>Panagrolaimus</taxon>
    </lineage>
</organism>
<accession>A0AC35FVJ1</accession>
<dbReference type="Proteomes" id="UP000887580">
    <property type="component" value="Unplaced"/>
</dbReference>
<sequence>MKSFFSVFALLFVGAVAHNIYRPHPNVNPICRLPRAQGTGYDPQILIYYDQNVNKCVEFVYFGKGGNANRFNSKPECNAACKIYPTHKPHTFTTFPPSIHSSTEQPEATTTQNSESHSATCNLPLPPARNWPKNSKTAYAYDSKQNQCFYVYYDEGTLNENNFPTREACLAFCGTHELLPTDKTPDSEICSLPPPPTREWPSNSTVGFWYDQKNDRCEPIYYDEATKNGNCFLSVDECLKTCSPKSNPTTFLPPNEVTQTPEHPPKDESTSSTPSNPEESSTTTTTTSSSHGHHGPILPFQPTTKRPEPNDEERERICHLPPPPNRDWTDHEFTGYHYDSQTEECDLVYYDDATKNENLFSSLDECLDFCLPQSSTTAESGNSSEIPTSKATKPSPTRSTTKPSSDDVNATTIVPPTPKPHKLTQQEVLKIPQCALQPYFRNRCRANIVSYFFNITTMQCQRFRYGGCGATVNHYNSKAACEKSCVYKTHIPHPHPHPDVSVNPLHTPNNKFCNLPPADPKCSEKKYHGYLYNPKIHVCEFKVVHRRCFRPFALHETIQECNRACRGKTHPKDHQRPLISGPKDPHSGH</sequence>
<reference evidence="2" key="1">
    <citation type="submission" date="2022-11" db="UniProtKB">
        <authorList>
            <consortium name="WormBaseParasite"/>
        </authorList>
    </citation>
    <scope>IDENTIFICATION</scope>
</reference>
<name>A0AC35FVJ1_9BILA</name>
<evidence type="ECO:0000313" key="2">
    <source>
        <dbReference type="WBParaSite" id="PS1159_v2.g20777.t1"/>
    </source>
</evidence>
<protein>
    <submittedName>
        <fullName evidence="2">BPTI/Kunitz inhibitor domain-containing protein</fullName>
    </submittedName>
</protein>
<proteinExistence type="predicted"/>